<organism evidence="1 2">
    <name type="scientific">Pluteus cervinus</name>
    <dbReference type="NCBI Taxonomy" id="181527"/>
    <lineage>
        <taxon>Eukaryota</taxon>
        <taxon>Fungi</taxon>
        <taxon>Dikarya</taxon>
        <taxon>Basidiomycota</taxon>
        <taxon>Agaricomycotina</taxon>
        <taxon>Agaricomycetes</taxon>
        <taxon>Agaricomycetidae</taxon>
        <taxon>Agaricales</taxon>
        <taxon>Pluteineae</taxon>
        <taxon>Pluteaceae</taxon>
        <taxon>Pluteus</taxon>
    </lineage>
</organism>
<feature type="non-terminal residue" evidence="1">
    <location>
        <position position="112"/>
    </location>
</feature>
<evidence type="ECO:0000313" key="2">
    <source>
        <dbReference type="Proteomes" id="UP000308600"/>
    </source>
</evidence>
<sequence>MSAPPPHPILAQRFESSKIAFTEIDNEIAALYERIHALRTYRNSFTPVYRIPPEILTRIFSFAQQWSARSCWDSTRSGLPGWVVVTHVSQYWRSVAIGSPDLWSYISSSYPD</sequence>
<dbReference type="EMBL" id="ML208435">
    <property type="protein sequence ID" value="TFK65491.1"/>
    <property type="molecule type" value="Genomic_DNA"/>
</dbReference>
<evidence type="ECO:0000313" key="1">
    <source>
        <dbReference type="EMBL" id="TFK65491.1"/>
    </source>
</evidence>
<protein>
    <submittedName>
        <fullName evidence="1">Uncharacterized protein</fullName>
    </submittedName>
</protein>
<keyword evidence="2" id="KW-1185">Reference proteome</keyword>
<gene>
    <name evidence="1" type="ORF">BDN72DRAFT_824541</name>
</gene>
<dbReference type="Proteomes" id="UP000308600">
    <property type="component" value="Unassembled WGS sequence"/>
</dbReference>
<accession>A0ACD3AIW8</accession>
<name>A0ACD3AIW8_9AGAR</name>
<reference evidence="1 2" key="1">
    <citation type="journal article" date="2019" name="Nat. Ecol. Evol.">
        <title>Megaphylogeny resolves global patterns of mushroom evolution.</title>
        <authorList>
            <person name="Varga T."/>
            <person name="Krizsan K."/>
            <person name="Foldi C."/>
            <person name="Dima B."/>
            <person name="Sanchez-Garcia M."/>
            <person name="Sanchez-Ramirez S."/>
            <person name="Szollosi G.J."/>
            <person name="Szarkandi J.G."/>
            <person name="Papp V."/>
            <person name="Albert L."/>
            <person name="Andreopoulos W."/>
            <person name="Angelini C."/>
            <person name="Antonin V."/>
            <person name="Barry K.W."/>
            <person name="Bougher N.L."/>
            <person name="Buchanan P."/>
            <person name="Buyck B."/>
            <person name="Bense V."/>
            <person name="Catcheside P."/>
            <person name="Chovatia M."/>
            <person name="Cooper J."/>
            <person name="Damon W."/>
            <person name="Desjardin D."/>
            <person name="Finy P."/>
            <person name="Geml J."/>
            <person name="Haridas S."/>
            <person name="Hughes K."/>
            <person name="Justo A."/>
            <person name="Karasinski D."/>
            <person name="Kautmanova I."/>
            <person name="Kiss B."/>
            <person name="Kocsube S."/>
            <person name="Kotiranta H."/>
            <person name="LaButti K.M."/>
            <person name="Lechner B.E."/>
            <person name="Liimatainen K."/>
            <person name="Lipzen A."/>
            <person name="Lukacs Z."/>
            <person name="Mihaltcheva S."/>
            <person name="Morgado L.N."/>
            <person name="Niskanen T."/>
            <person name="Noordeloos M.E."/>
            <person name="Ohm R.A."/>
            <person name="Ortiz-Santana B."/>
            <person name="Ovrebo C."/>
            <person name="Racz N."/>
            <person name="Riley R."/>
            <person name="Savchenko A."/>
            <person name="Shiryaev A."/>
            <person name="Soop K."/>
            <person name="Spirin V."/>
            <person name="Szebenyi C."/>
            <person name="Tomsovsky M."/>
            <person name="Tulloss R.E."/>
            <person name="Uehling J."/>
            <person name="Grigoriev I.V."/>
            <person name="Vagvolgyi C."/>
            <person name="Papp T."/>
            <person name="Martin F.M."/>
            <person name="Miettinen O."/>
            <person name="Hibbett D.S."/>
            <person name="Nagy L.G."/>
        </authorList>
    </citation>
    <scope>NUCLEOTIDE SEQUENCE [LARGE SCALE GENOMIC DNA]</scope>
    <source>
        <strain evidence="1 2">NL-1719</strain>
    </source>
</reference>
<proteinExistence type="predicted"/>